<comment type="caution">
    <text evidence="1">The sequence shown here is derived from an EMBL/GenBank/DDBJ whole genome shotgun (WGS) entry which is preliminary data.</text>
</comment>
<dbReference type="AlphaFoldDB" id="A0A0V1HEI9"/>
<dbReference type="EMBL" id="JYDP01000083">
    <property type="protein sequence ID" value="KRZ08640.1"/>
    <property type="molecule type" value="Genomic_DNA"/>
</dbReference>
<sequence length="90" mass="10370">MPTFSALHWLFADGIVGQDKSVEEEYKLGAFPAQSRFGFCHFDKRSFCQLCPKYSPMTKAHVHRDWMLIVTVRKNGEHSDASWSSVLTQF</sequence>
<reference evidence="1 2" key="1">
    <citation type="submission" date="2015-01" db="EMBL/GenBank/DDBJ databases">
        <title>Evolution of Trichinella species and genotypes.</title>
        <authorList>
            <person name="Korhonen P.K."/>
            <person name="Edoardo P."/>
            <person name="Giuseppe L.R."/>
            <person name="Gasser R.B."/>
        </authorList>
    </citation>
    <scope>NUCLEOTIDE SEQUENCE [LARGE SCALE GENOMIC DNA]</scope>
    <source>
        <strain evidence="1">ISS1029</strain>
    </source>
</reference>
<gene>
    <name evidence="1" type="ORF">T11_9194</name>
</gene>
<protein>
    <submittedName>
        <fullName evidence="1">Uncharacterized protein</fullName>
    </submittedName>
</protein>
<evidence type="ECO:0000313" key="1">
    <source>
        <dbReference type="EMBL" id="KRZ08640.1"/>
    </source>
</evidence>
<accession>A0A0V1HEI9</accession>
<keyword evidence="2" id="KW-1185">Reference proteome</keyword>
<proteinExistence type="predicted"/>
<dbReference type="Proteomes" id="UP000055024">
    <property type="component" value="Unassembled WGS sequence"/>
</dbReference>
<evidence type="ECO:0000313" key="2">
    <source>
        <dbReference type="Proteomes" id="UP000055024"/>
    </source>
</evidence>
<name>A0A0V1HEI9_9BILA</name>
<organism evidence="1 2">
    <name type="scientific">Trichinella zimbabwensis</name>
    <dbReference type="NCBI Taxonomy" id="268475"/>
    <lineage>
        <taxon>Eukaryota</taxon>
        <taxon>Metazoa</taxon>
        <taxon>Ecdysozoa</taxon>
        <taxon>Nematoda</taxon>
        <taxon>Enoplea</taxon>
        <taxon>Dorylaimia</taxon>
        <taxon>Trichinellida</taxon>
        <taxon>Trichinellidae</taxon>
        <taxon>Trichinella</taxon>
    </lineage>
</organism>
<dbReference type="OrthoDB" id="10312243at2759"/>